<keyword evidence="3" id="KW-1185">Reference proteome</keyword>
<dbReference type="AlphaFoldDB" id="D8TM69"/>
<organism evidence="3">
    <name type="scientific">Volvox carteri f. nagariensis</name>
    <dbReference type="NCBI Taxonomy" id="3068"/>
    <lineage>
        <taxon>Eukaryota</taxon>
        <taxon>Viridiplantae</taxon>
        <taxon>Chlorophyta</taxon>
        <taxon>core chlorophytes</taxon>
        <taxon>Chlorophyceae</taxon>
        <taxon>CS clade</taxon>
        <taxon>Chlamydomonadales</taxon>
        <taxon>Volvocaceae</taxon>
        <taxon>Volvox</taxon>
    </lineage>
</organism>
<dbReference type="GeneID" id="9620365"/>
<feature type="region of interest" description="Disordered" evidence="1">
    <location>
        <begin position="420"/>
        <end position="441"/>
    </location>
</feature>
<proteinExistence type="predicted"/>
<feature type="region of interest" description="Disordered" evidence="1">
    <location>
        <begin position="1"/>
        <end position="30"/>
    </location>
</feature>
<evidence type="ECO:0000256" key="1">
    <source>
        <dbReference type="SAM" id="MobiDB-lite"/>
    </source>
</evidence>
<evidence type="ECO:0000313" key="2">
    <source>
        <dbReference type="EMBL" id="EFJ51592.1"/>
    </source>
</evidence>
<sequence length="472" mass="49419">MVRTWNREPSPDQDKARRDRSPRHTPTITYHPNNVRFAYDGKIKTPNFLNGYDAQLLEARGQISPANTNTHTRYDFSSTGVGNLSISLAAEMAKSINTCGTMRAGRPKSATARSLVANDTRYEHLKEPHNDHVGPGAYDIERAVPGVGPMALDSHTSSASPQRDPYRPSAPFKAPRRPGSAQWVLPWGPDAVYISPDFVPSPDHAPAWDTISDKRPDASQWRLNHARVIAAVVAGAGTGGGAGAGAAAADAPFSSDLQTDVASRPLEVSLRAQLRNPHKAVFASKEPRLTSLPLERTSDLRYSRLAALRGPDDTAHLGPGSYTPPTSVGGARRSSYRIFVDPLVTPQPSDRFGVAGGRGSVLGGSQSDAAAIVAACERGTARARATAASALQLGSPPASAAAAAAAAGLRALSACSHRSSCGGGSSAPSTPGSRSVGNGVARPGPSAAFAGTFRAHKAGAFDWRTDSALVRY</sequence>
<feature type="compositionally biased region" description="Basic and acidic residues" evidence="1">
    <location>
        <begin position="1"/>
        <end position="19"/>
    </location>
</feature>
<feature type="compositionally biased region" description="Low complexity" evidence="1">
    <location>
        <begin position="420"/>
        <end position="435"/>
    </location>
</feature>
<feature type="region of interest" description="Disordered" evidence="1">
    <location>
        <begin position="149"/>
        <end position="179"/>
    </location>
</feature>
<accession>D8TM69</accession>
<dbReference type="OrthoDB" id="528705at2759"/>
<protein>
    <submittedName>
        <fullName evidence="2">Uncharacterized protein</fullName>
    </submittedName>
</protein>
<dbReference type="RefSeq" id="XP_002947544.1">
    <property type="nucleotide sequence ID" value="XM_002947498.1"/>
</dbReference>
<gene>
    <name evidence="2" type="ORF">VOLCADRAFT_87767</name>
</gene>
<dbReference type="EMBL" id="GL378327">
    <property type="protein sequence ID" value="EFJ51592.1"/>
    <property type="molecule type" value="Genomic_DNA"/>
</dbReference>
<name>D8TM69_VOLCA</name>
<evidence type="ECO:0000313" key="3">
    <source>
        <dbReference type="Proteomes" id="UP000001058"/>
    </source>
</evidence>
<dbReference type="Proteomes" id="UP000001058">
    <property type="component" value="Unassembled WGS sequence"/>
</dbReference>
<dbReference type="KEGG" id="vcn:VOLCADRAFT_87767"/>
<reference evidence="2 3" key="1">
    <citation type="journal article" date="2010" name="Science">
        <title>Genomic analysis of organismal complexity in the multicellular green alga Volvox carteri.</title>
        <authorList>
            <person name="Prochnik S.E."/>
            <person name="Umen J."/>
            <person name="Nedelcu A.M."/>
            <person name="Hallmann A."/>
            <person name="Miller S.M."/>
            <person name="Nishii I."/>
            <person name="Ferris P."/>
            <person name="Kuo A."/>
            <person name="Mitros T."/>
            <person name="Fritz-Laylin L.K."/>
            <person name="Hellsten U."/>
            <person name="Chapman J."/>
            <person name="Simakov O."/>
            <person name="Rensing S.A."/>
            <person name="Terry A."/>
            <person name="Pangilinan J."/>
            <person name="Kapitonov V."/>
            <person name="Jurka J."/>
            <person name="Salamov A."/>
            <person name="Shapiro H."/>
            <person name="Schmutz J."/>
            <person name="Grimwood J."/>
            <person name="Lindquist E."/>
            <person name="Lucas S."/>
            <person name="Grigoriev I.V."/>
            <person name="Schmitt R."/>
            <person name="Kirk D."/>
            <person name="Rokhsar D.S."/>
        </authorList>
    </citation>
    <scope>NUCLEOTIDE SEQUENCE [LARGE SCALE GENOMIC DNA]</scope>
    <source>
        <strain evidence="3">f. Nagariensis / Eve</strain>
    </source>
</reference>
<dbReference type="InParanoid" id="D8TM69"/>